<dbReference type="Gene3D" id="1.10.472.170">
    <property type="match status" value="1"/>
</dbReference>
<evidence type="ECO:0000313" key="1">
    <source>
        <dbReference type="EMBL" id="KKN90884.1"/>
    </source>
</evidence>
<gene>
    <name evidence="1" type="ORF">LCGC14_0224680</name>
</gene>
<comment type="caution">
    <text evidence="1">The sequence shown here is derived from an EMBL/GenBank/DDBJ whole genome shotgun (WGS) entry which is preliminary data.</text>
</comment>
<organism evidence="1">
    <name type="scientific">marine sediment metagenome</name>
    <dbReference type="NCBI Taxonomy" id="412755"/>
    <lineage>
        <taxon>unclassified sequences</taxon>
        <taxon>metagenomes</taxon>
        <taxon>ecological metagenomes</taxon>
    </lineage>
</organism>
<accession>A0A0F9UGV5</accession>
<dbReference type="AlphaFoldDB" id="A0A0F9UGV5"/>
<reference evidence="1" key="1">
    <citation type="journal article" date="2015" name="Nature">
        <title>Complex archaea that bridge the gap between prokaryotes and eukaryotes.</title>
        <authorList>
            <person name="Spang A."/>
            <person name="Saw J.H."/>
            <person name="Jorgensen S.L."/>
            <person name="Zaremba-Niedzwiedzka K."/>
            <person name="Martijn J."/>
            <person name="Lind A.E."/>
            <person name="van Eijk R."/>
            <person name="Schleper C."/>
            <person name="Guy L."/>
            <person name="Ettema T.J."/>
        </authorList>
    </citation>
    <scope>NUCLEOTIDE SEQUENCE</scope>
</reference>
<name>A0A0F9UGV5_9ZZZZ</name>
<sequence length="327" mass="38219">MNQSILGAIEHTCDHMREIIISGKIVCQQCGLEIGEHYVNSMVTTGKYTQKSRFSRQYVGSPYQQSYYDGLGTIIHIDKESLKGVKNLSKFRRLKRMNVLFLSKEHLKVNNTLKILHKVGFLLDLPYYILNDCAIRYKKINSTEIHIINRVSCLCFCLWDSIRHFKYKTTLKEILKIFRKTGHRVNGKSIIRDGCIYRETLYKKGMRKTSPKNMRDYIARQIAALSNNIDYIKNRLKTKKLSMKPEKYISKLESLCYCICDKTEKYFGKRSLNPFDTSAACVYFAGLLLSKQYKVKTIMIQNKLAKITNVSAYCIRDIFKVHFKQFL</sequence>
<protein>
    <recommendedName>
        <fullName evidence="2">Transcription factor TFIIB cyclin-like domain-containing protein</fullName>
    </recommendedName>
</protein>
<dbReference type="EMBL" id="LAZR01000107">
    <property type="protein sequence ID" value="KKN90884.1"/>
    <property type="molecule type" value="Genomic_DNA"/>
</dbReference>
<proteinExistence type="predicted"/>
<evidence type="ECO:0008006" key="2">
    <source>
        <dbReference type="Google" id="ProtNLM"/>
    </source>
</evidence>